<dbReference type="GO" id="GO:0004672">
    <property type="term" value="F:protein kinase activity"/>
    <property type="evidence" value="ECO:0000318"/>
    <property type="project" value="GO_Central"/>
</dbReference>
<dbReference type="Gene3D" id="1.10.510.10">
    <property type="entry name" value="Transferase(Phosphotransferase) domain 1"/>
    <property type="match status" value="1"/>
</dbReference>
<keyword evidence="5" id="KW-1185">Reference proteome</keyword>
<comment type="similarity">
    <text evidence="1">Belongs to the protein kinase superfamily. ADCK protein kinase family.</text>
</comment>
<dbReference type="SMART" id="SM00220">
    <property type="entry name" value="S_TKc"/>
    <property type="match status" value="1"/>
</dbReference>
<evidence type="ECO:0000313" key="5">
    <source>
        <dbReference type="Proteomes" id="UP000054558"/>
    </source>
</evidence>
<keyword evidence="4" id="KW-0418">Kinase</keyword>
<dbReference type="CDD" id="cd05121">
    <property type="entry name" value="ABC1_ADCK3-like"/>
    <property type="match status" value="1"/>
</dbReference>
<evidence type="ECO:0000256" key="1">
    <source>
        <dbReference type="ARBA" id="ARBA00009670"/>
    </source>
</evidence>
<gene>
    <name evidence="4" type="ORF">KFL_000250210</name>
</gene>
<dbReference type="PROSITE" id="PS50011">
    <property type="entry name" value="PROTEIN_KINASE_DOM"/>
    <property type="match status" value="1"/>
</dbReference>
<proteinExistence type="inferred from homology"/>
<dbReference type="STRING" id="105231.A0A1Y1HKM0"/>
<evidence type="ECO:0000256" key="2">
    <source>
        <dbReference type="SAM" id="MobiDB-lite"/>
    </source>
</evidence>
<dbReference type="InterPro" id="IPR000719">
    <property type="entry name" value="Prot_kinase_dom"/>
</dbReference>
<dbReference type="OrthoDB" id="427480at2759"/>
<feature type="domain" description="Protein kinase" evidence="3">
    <location>
        <begin position="337"/>
        <end position="679"/>
    </location>
</feature>
<dbReference type="InterPro" id="IPR011009">
    <property type="entry name" value="Kinase-like_dom_sf"/>
</dbReference>
<dbReference type="InterPro" id="IPR050154">
    <property type="entry name" value="UbiB_kinase"/>
</dbReference>
<name>A0A1Y1HKM0_KLENI</name>
<dbReference type="PANTHER" id="PTHR10566">
    <property type="entry name" value="CHAPERONE-ACTIVITY OF BC1 COMPLEX CABC1 -RELATED"/>
    <property type="match status" value="1"/>
</dbReference>
<sequence>MASAQFLAEVQSFQAAASIFCGGSPGRRMQHRSGGPRQVWHSQLTSNVIVPLQNLHGSSGCSTFTSLHQPGAPMHASRNAALLNVTHSWPPTRLRRQLTITARATNNGTIVTRPAPPRYETPLGNSDNGAAYTALTSQNGAARKGDVSNMYRAEVSKAAAGTSIQLDSRRYPLAGGESTRIEVREYEDTSEKGDTFTKYSGYIFDQADGEANTWPEYDQQKIARYYQARPFLLARRLVQIGTTLGVWLGKRWLDSKRGRTTIMFPKRAAQLRAALMELGPAFVKIGQAVSSRPDVVPQEFLKELEKLQDRIPPFPTDIALDIIEEDLGVPIETLFSEISPEPIAAASLGQVYQARLRPNGQEVAVKVQRPGVMAAIALDVHILRILAGLGQRYGRLNTDLQAVVDEWAASLFKEMDYNAEARNGLRFKKLFGAINNVMVPTVYPELTSKRVLIMEWVEGQRLSEGGVTPEDLRMVEVGVYCSLSQLLDSGFYHADPHPGNLLRTPDGRLAYLDFGMMGEIKQNLREGLIEACVHLVNREFNLLAKDFVTLGLLPPTADMSAVAPALTGVFQSAIAGGVRNISFGDLSGDLGRTMYNFKFRIPAYFSLVIRSLTVLEGIALASDRNYKVLGAAYPWIAKKVLTDRSPALRATLKELLYQNGSFRFDRLESLLRESQRPVFEPAEADVQEGEKDRRLLKKVLKFALSEEGEFVRDALLTELTKGLDAYNRALFDSAVSNLRASFPALPLPLPEPLSEPEDDEALVNLRKFGALLTSGSADGAAAAPPQRVQRVTTVGDDVIVASISREARESAVEPARPQVGLADLSKAVEQAQALTKYVPQLTVLAELPLNAQQQAALLPIELAGRLVSRAAARTIRQRLTNPGRRRELDVGRLDVEVDTFNR</sequence>
<feature type="region of interest" description="Disordered" evidence="2">
    <location>
        <begin position="108"/>
        <end position="127"/>
    </location>
</feature>
<reference evidence="4 5" key="1">
    <citation type="journal article" date="2014" name="Nat. Commun.">
        <title>Klebsormidium flaccidum genome reveals primary factors for plant terrestrial adaptation.</title>
        <authorList>
            <person name="Hori K."/>
            <person name="Maruyama F."/>
            <person name="Fujisawa T."/>
            <person name="Togashi T."/>
            <person name="Yamamoto N."/>
            <person name="Seo M."/>
            <person name="Sato S."/>
            <person name="Yamada T."/>
            <person name="Mori H."/>
            <person name="Tajima N."/>
            <person name="Moriyama T."/>
            <person name="Ikeuchi M."/>
            <person name="Watanabe M."/>
            <person name="Wada H."/>
            <person name="Kobayashi K."/>
            <person name="Saito M."/>
            <person name="Masuda T."/>
            <person name="Sasaki-Sekimoto Y."/>
            <person name="Mashiguchi K."/>
            <person name="Awai K."/>
            <person name="Shimojima M."/>
            <person name="Masuda S."/>
            <person name="Iwai M."/>
            <person name="Nobusawa T."/>
            <person name="Narise T."/>
            <person name="Kondo S."/>
            <person name="Saito H."/>
            <person name="Sato R."/>
            <person name="Murakawa M."/>
            <person name="Ihara Y."/>
            <person name="Oshima-Yamada Y."/>
            <person name="Ohtaka K."/>
            <person name="Satoh M."/>
            <person name="Sonobe K."/>
            <person name="Ishii M."/>
            <person name="Ohtani R."/>
            <person name="Kanamori-Sato M."/>
            <person name="Honoki R."/>
            <person name="Miyazaki D."/>
            <person name="Mochizuki H."/>
            <person name="Umetsu J."/>
            <person name="Higashi K."/>
            <person name="Shibata D."/>
            <person name="Kamiya Y."/>
            <person name="Sato N."/>
            <person name="Nakamura Y."/>
            <person name="Tabata S."/>
            <person name="Ida S."/>
            <person name="Kurokawa K."/>
            <person name="Ohta H."/>
        </authorList>
    </citation>
    <scope>NUCLEOTIDE SEQUENCE [LARGE SCALE GENOMIC DNA]</scope>
    <source>
        <strain evidence="4 5">NIES-2285</strain>
    </source>
</reference>
<keyword evidence="4" id="KW-0808">Transferase</keyword>
<dbReference type="PANTHER" id="PTHR10566:SF119">
    <property type="entry name" value="OS04G0640500 PROTEIN"/>
    <property type="match status" value="1"/>
</dbReference>
<accession>A0A1Y1HKM0</accession>
<dbReference type="Proteomes" id="UP000054558">
    <property type="component" value="Unassembled WGS sequence"/>
</dbReference>
<protein>
    <submittedName>
        <fullName evidence="4">UbiB domain containing kinase</fullName>
    </submittedName>
</protein>
<dbReference type="SUPFAM" id="SSF56112">
    <property type="entry name" value="Protein kinase-like (PK-like)"/>
    <property type="match status" value="1"/>
</dbReference>
<dbReference type="OMA" id="AFNMIED"/>
<dbReference type="EMBL" id="DF236974">
    <property type="protein sequence ID" value="GAQ79144.1"/>
    <property type="molecule type" value="Genomic_DNA"/>
</dbReference>
<dbReference type="AlphaFoldDB" id="A0A1Y1HKM0"/>
<evidence type="ECO:0000313" key="4">
    <source>
        <dbReference type="EMBL" id="GAQ79144.1"/>
    </source>
</evidence>
<evidence type="ECO:0000259" key="3">
    <source>
        <dbReference type="PROSITE" id="PS50011"/>
    </source>
</evidence>
<dbReference type="InterPro" id="IPR004147">
    <property type="entry name" value="ABC1_dom"/>
</dbReference>
<organism evidence="4 5">
    <name type="scientific">Klebsormidium nitens</name>
    <name type="common">Green alga</name>
    <name type="synonym">Ulothrix nitens</name>
    <dbReference type="NCBI Taxonomy" id="105231"/>
    <lineage>
        <taxon>Eukaryota</taxon>
        <taxon>Viridiplantae</taxon>
        <taxon>Streptophyta</taxon>
        <taxon>Klebsormidiophyceae</taxon>
        <taxon>Klebsormidiales</taxon>
        <taxon>Klebsormidiaceae</taxon>
        <taxon>Klebsormidium</taxon>
    </lineage>
</organism>
<dbReference type="Pfam" id="PF03109">
    <property type="entry name" value="ABC1"/>
    <property type="match status" value="1"/>
</dbReference>
<dbReference type="GO" id="GO:0005524">
    <property type="term" value="F:ATP binding"/>
    <property type="evidence" value="ECO:0007669"/>
    <property type="project" value="InterPro"/>
</dbReference>